<dbReference type="Gene3D" id="3.10.180.10">
    <property type="entry name" value="2,3-Dihydroxybiphenyl 1,2-Dioxygenase, domain 1"/>
    <property type="match status" value="2"/>
</dbReference>
<dbReference type="InterPro" id="IPR052164">
    <property type="entry name" value="Anthracycline_SecMetBiosynth"/>
</dbReference>
<dbReference type="InterPro" id="IPR037523">
    <property type="entry name" value="VOC_core"/>
</dbReference>
<dbReference type="PANTHER" id="PTHR33993">
    <property type="entry name" value="GLYOXALASE-RELATED"/>
    <property type="match status" value="1"/>
</dbReference>
<dbReference type="SUPFAM" id="SSF54593">
    <property type="entry name" value="Glyoxalase/Bleomycin resistance protein/Dihydroxybiphenyl dioxygenase"/>
    <property type="match status" value="2"/>
</dbReference>
<name>A0ABV3E9Y0_9ACTN</name>
<evidence type="ECO:0000259" key="1">
    <source>
        <dbReference type="PROSITE" id="PS51819"/>
    </source>
</evidence>
<dbReference type="RefSeq" id="WP_359984459.1">
    <property type="nucleotide sequence ID" value="NZ_JBEZLS010000018.1"/>
</dbReference>
<protein>
    <submittedName>
        <fullName evidence="2">VOC family protein</fullName>
    </submittedName>
</protein>
<dbReference type="EMBL" id="JBEZLS010000018">
    <property type="protein sequence ID" value="MEU9353951.1"/>
    <property type="molecule type" value="Genomic_DNA"/>
</dbReference>
<dbReference type="Proteomes" id="UP001551582">
    <property type="component" value="Unassembled WGS sequence"/>
</dbReference>
<comment type="caution">
    <text evidence="2">The sequence shown here is derived from an EMBL/GenBank/DDBJ whole genome shotgun (WGS) entry which is preliminary data.</text>
</comment>
<evidence type="ECO:0000313" key="2">
    <source>
        <dbReference type="EMBL" id="MEU9353951.1"/>
    </source>
</evidence>
<dbReference type="InterPro" id="IPR041581">
    <property type="entry name" value="Glyoxalase_6"/>
</dbReference>
<gene>
    <name evidence="2" type="ORF">AB0D65_24020</name>
</gene>
<dbReference type="PROSITE" id="PS51819">
    <property type="entry name" value="VOC"/>
    <property type="match status" value="2"/>
</dbReference>
<dbReference type="Pfam" id="PF18029">
    <property type="entry name" value="Glyoxalase_6"/>
    <property type="match status" value="1"/>
</dbReference>
<dbReference type="InterPro" id="IPR029068">
    <property type="entry name" value="Glyas_Bleomycin-R_OHBP_Dase"/>
</dbReference>
<evidence type="ECO:0000313" key="3">
    <source>
        <dbReference type="Proteomes" id="UP001551582"/>
    </source>
</evidence>
<feature type="domain" description="VOC" evidence="1">
    <location>
        <begin position="22"/>
        <end position="136"/>
    </location>
</feature>
<keyword evidence="3" id="KW-1185">Reference proteome</keyword>
<reference evidence="2 3" key="1">
    <citation type="submission" date="2024-06" db="EMBL/GenBank/DDBJ databases">
        <title>The Natural Products Discovery Center: Release of the First 8490 Sequenced Strains for Exploring Actinobacteria Biosynthetic Diversity.</title>
        <authorList>
            <person name="Kalkreuter E."/>
            <person name="Kautsar S.A."/>
            <person name="Yang D."/>
            <person name="Bader C.D."/>
            <person name="Teijaro C.N."/>
            <person name="Fluegel L."/>
            <person name="Davis C.M."/>
            <person name="Simpson J.R."/>
            <person name="Lauterbach L."/>
            <person name="Steele A.D."/>
            <person name="Gui C."/>
            <person name="Meng S."/>
            <person name="Li G."/>
            <person name="Viehrig K."/>
            <person name="Ye F."/>
            <person name="Su P."/>
            <person name="Kiefer A.F."/>
            <person name="Nichols A."/>
            <person name="Cepeda A.J."/>
            <person name="Yan W."/>
            <person name="Fan B."/>
            <person name="Jiang Y."/>
            <person name="Adhikari A."/>
            <person name="Zheng C.-J."/>
            <person name="Schuster L."/>
            <person name="Cowan T.M."/>
            <person name="Smanski M.J."/>
            <person name="Chevrette M.G."/>
            <person name="De Carvalho L.P.S."/>
            <person name="Shen B."/>
        </authorList>
    </citation>
    <scope>NUCLEOTIDE SEQUENCE [LARGE SCALE GENOMIC DNA]</scope>
    <source>
        <strain evidence="2 3">NPDC048274</strain>
    </source>
</reference>
<dbReference type="CDD" id="cd07247">
    <property type="entry name" value="SgaA_N_like"/>
    <property type="match status" value="1"/>
</dbReference>
<organism evidence="2 3">
    <name type="scientific">Streptomyces griseoloalbus</name>
    <dbReference type="NCBI Taxonomy" id="67303"/>
    <lineage>
        <taxon>Bacteria</taxon>
        <taxon>Bacillati</taxon>
        <taxon>Actinomycetota</taxon>
        <taxon>Actinomycetes</taxon>
        <taxon>Kitasatosporales</taxon>
        <taxon>Streptomycetaceae</taxon>
        <taxon>Streptomyces</taxon>
    </lineage>
</organism>
<feature type="domain" description="VOC" evidence="1">
    <location>
        <begin position="150"/>
        <end position="265"/>
    </location>
</feature>
<accession>A0ABV3E9Y0</accession>
<proteinExistence type="predicted"/>
<sequence>MTDAPGTARPNGEAPARHTPGTPCWVSLMVHGPDAAQEFYGALFGWEFRPGPRRLGCCVRALLDGREVAGIGVLPPDRHRPAAWTPYFPADDVDSAAAAVRSCGGTIGVGPLDSADAGRLAIGSDPCGAVFGILQASAPPATAATGTPGTPVWNELTTYEAAGTAKFYRSVLGYEEGPPVAAGPGRVTLHLDGRPVAGVRGVGNALPRDRGPHWTTYFAVTDADEAAERVHDLGGRVLEPARDGDRGCVATVADPEGARFALVGARRDVWA</sequence>
<dbReference type="PANTHER" id="PTHR33993:SF10">
    <property type="entry name" value="CONSERVED PROTEIN"/>
    <property type="match status" value="1"/>
</dbReference>